<evidence type="ECO:0000259" key="4">
    <source>
        <dbReference type="Pfam" id="PF01743"/>
    </source>
</evidence>
<evidence type="ECO:0000313" key="5">
    <source>
        <dbReference type="EMBL" id="KTD37352.1"/>
    </source>
</evidence>
<evidence type="ECO:0000256" key="2">
    <source>
        <dbReference type="RuleBase" id="RU003953"/>
    </source>
</evidence>
<accession>A0A378K5N7</accession>
<dbReference type="STRING" id="39962.Lmor_0544"/>
<evidence type="ECO:0000313" key="6">
    <source>
        <dbReference type="EMBL" id="STX63171.1"/>
    </source>
</evidence>
<dbReference type="SUPFAM" id="SSF81301">
    <property type="entry name" value="Nucleotidyltransferase"/>
    <property type="match status" value="1"/>
</dbReference>
<evidence type="ECO:0000256" key="1">
    <source>
        <dbReference type="ARBA" id="ARBA00022679"/>
    </source>
</evidence>
<dbReference type="SUPFAM" id="SSF81891">
    <property type="entry name" value="Poly A polymerase C-terminal region-like"/>
    <property type="match status" value="1"/>
</dbReference>
<dbReference type="GO" id="GO:0003723">
    <property type="term" value="F:RNA binding"/>
    <property type="evidence" value="ECO:0007669"/>
    <property type="project" value="UniProtKB-KW"/>
</dbReference>
<keyword evidence="1 2" id="KW-0808">Transferase</keyword>
<reference evidence="6 8" key="2">
    <citation type="submission" date="2018-06" db="EMBL/GenBank/DDBJ databases">
        <authorList>
            <consortium name="Pathogen Informatics"/>
            <person name="Doyle S."/>
        </authorList>
    </citation>
    <scope>NUCLEOTIDE SEQUENCE [LARGE SCALE GENOMIC DNA]</scope>
    <source>
        <strain evidence="6 8">NCTC12239</strain>
    </source>
</reference>
<dbReference type="GO" id="GO:1990817">
    <property type="term" value="F:poly(A) RNA polymerase activity"/>
    <property type="evidence" value="ECO:0007669"/>
    <property type="project" value="UniProtKB-EC"/>
</dbReference>
<dbReference type="EMBL" id="LNYN01000013">
    <property type="protein sequence ID" value="KTD37352.1"/>
    <property type="molecule type" value="Genomic_DNA"/>
</dbReference>
<sequence>MLKRKPRKQSTPLHYSRTTIDIKPAPVGEITKTILGSDVEVGIEQIFYFLPQKKHPLFLELYQQFSRENAIKLFAYTQIAKRFMEMPSILWHERLRCLLARWNIMNELLYLEHQFDKPNSLRTAESITFFLKEIQQDEDEIWNFIANFAFNPESYPEELRERLQSALSQSVFLYGMVPGHYAFKLSYLTGLSTEASAKRWEDCLWTYNNALSAYRQLHELLATLLEQSRNALSAPASNKQSTMQRSLTIQAVCDALRCTKQEIERLHKEFMFKARLPNSSPYINYFVYDPQFESQEDSKDSVMITSIFMKLVIAIRNQPQIFANPEFHIATRVWLSKPERLSQLSECLLQTLNHEFGVLSNHTKTITDSLMVLADFPIYKPFFEFQKVLVFFFKMFENSTTVHEMSFCHGIVFDLWQYHLACMDLMDIRNCYSLNECDRSLFRYLRTEYFATFYEIHNRLINLLSITLNNESQNENNLQKSKNVFSKFDENMLKTMSILQNSVIEMTLENKIENAELLLANIGVLTGMINQQKLEGNSTSTSKDSLYNLNSPVYCIASAKELLAAPPTPCLQLARTLRFTVNTIMNVSELASPNNLTYKMMEDILDAANAVLGDIIGRSSQESSLSDIAGKVEKIALKLSHGILSGNYVQRLELAKRLALILEECLKRTETHLFDHYILKNALEMLHTHIIKIKNNTYATLVQFFTPKVEALTASLEEASSLKSSSCSEKVNPLELEMQCPVFLELLEKALQRKHKWNSINYQAVARLFAQLAQTSGSEHLQCRLFILFITSFYQHKSTNRADLDARYTALHHLFLAIPLHGGLIKNPRLKKTFLSVLEIFCKEAVHWSEEGESRRAEIVLFEAKALQDALQTVLTPEEASHSEQLINTMLKSISFQKHYSELLTFLKNPHQPHAFENNYWPLTKEKKESNNLLEQFQSAWYALSFNSGMIQSEGDARALYQAWFAEFIQCRVKTTKEMLQMRWTEHYHRFLGNMPQHQSSELPAKRAHVTVAFKPVELSETKKVRSSISSSRLRAIEQYNQKSMERSLASKPSKPSKPRRGEGKKGRKPRFVESASAVAIESPVVTTAIPAQDVMRTPALDHDSIQSNMPLASSSVDSSLCQHELSEKSSLKLPEGYQNPAFVQKVLEIIEGAGYQAYIIGGFVRDTLLGLNPNDVDLITNCPVSILPTLFSDISKSKTFDDVFHLTNPDDQNQVVDITCRIGDTLKKLLSQGDFTVNCLGVNSKSTLLIPYPRSITDFNQRKLRTLISFKKSIEIDPVRLLRLIRLSNQLGWELDVATVKAMPEVAIHLASIPLLTLVKHIRKCFPHNINVAMANLDSFLHYKLFPAIFGVKMASELLPVDLSDFIKRAFLVILTGKEYEYLEDILAVSSLTLVDSSTKITQTVKAWLAHVVPQEDRGKARILMDWLPKKIAHYHAQSPLNLFNPCADTFDPVEALKQKMSLVEQHSQTYNGYSFFESHTTCVASSSSSSCETNDSGFQFYPR</sequence>
<gene>
    <name evidence="6" type="primary">pcnB_2</name>
    <name evidence="5" type="synonym">pcnB_1</name>
    <name evidence="5" type="ORF">Lmor_0544</name>
    <name evidence="6" type="ORF">NCTC12239_02113</name>
</gene>
<dbReference type="PANTHER" id="PTHR43051:SF1">
    <property type="entry name" value="POLYNUCLEOTIDE ADENYLYLTRANSFERASE FAMILY PROTEIN"/>
    <property type="match status" value="1"/>
</dbReference>
<dbReference type="EMBL" id="UGOG01000001">
    <property type="protein sequence ID" value="STX63171.1"/>
    <property type="molecule type" value="Genomic_DNA"/>
</dbReference>
<evidence type="ECO:0000313" key="8">
    <source>
        <dbReference type="Proteomes" id="UP000254040"/>
    </source>
</evidence>
<dbReference type="PANTHER" id="PTHR43051">
    <property type="entry name" value="POLYNUCLEOTIDE ADENYLYLTRANSFERASE FAMILY PROTEIN"/>
    <property type="match status" value="1"/>
</dbReference>
<keyword evidence="6" id="KW-0548">Nucleotidyltransferase</keyword>
<keyword evidence="7" id="KW-1185">Reference proteome</keyword>
<dbReference type="InterPro" id="IPR052191">
    <property type="entry name" value="tRNA_ntf/polyA_polymerase_I"/>
</dbReference>
<dbReference type="InterPro" id="IPR002646">
    <property type="entry name" value="PolA_pol_head_dom"/>
</dbReference>
<dbReference type="RefSeq" id="WP_028384944.1">
    <property type="nucleotide sequence ID" value="NZ_CAAAJG010000011.1"/>
</dbReference>
<name>A0A378K5N7_9GAMM</name>
<dbReference type="Gene3D" id="3.30.460.10">
    <property type="entry name" value="Beta Polymerase, domain 2"/>
    <property type="match status" value="1"/>
</dbReference>
<feature type="domain" description="Poly A polymerase head" evidence="4">
    <location>
        <begin position="1158"/>
        <end position="1219"/>
    </location>
</feature>
<dbReference type="EC" id="2.7.7.19" evidence="6"/>
<dbReference type="EC" id="2.7.7.72" evidence="6"/>
<proteinExistence type="inferred from homology"/>
<reference evidence="5 7" key="1">
    <citation type="submission" date="2015-11" db="EMBL/GenBank/DDBJ databases">
        <title>Genomic analysis of 38 Legionella species identifies large and diverse effector repertoires.</title>
        <authorList>
            <person name="Burstein D."/>
            <person name="Amaro F."/>
            <person name="Zusman T."/>
            <person name="Lifshitz Z."/>
            <person name="Cohen O."/>
            <person name="Gilbert J.A."/>
            <person name="Pupko T."/>
            <person name="Shuman H.A."/>
            <person name="Segal G."/>
        </authorList>
    </citation>
    <scope>NUCLEOTIDE SEQUENCE [LARGE SCALE GENOMIC DNA]</scope>
    <source>
        <strain evidence="5 7">ATCC 43877</strain>
    </source>
</reference>
<comment type="similarity">
    <text evidence="2">Belongs to the tRNA nucleotidyltransferase/poly(A) polymerase family.</text>
</comment>
<dbReference type="Proteomes" id="UP000254040">
    <property type="component" value="Unassembled WGS sequence"/>
</dbReference>
<dbReference type="Gene3D" id="1.10.3090.10">
    <property type="entry name" value="cca-adding enzyme, domain 2"/>
    <property type="match status" value="1"/>
</dbReference>
<keyword evidence="2" id="KW-0694">RNA-binding</keyword>
<dbReference type="Pfam" id="PF01743">
    <property type="entry name" value="PolyA_pol"/>
    <property type="match status" value="1"/>
</dbReference>
<organism evidence="6 8">
    <name type="scientific">Legionella moravica</name>
    <dbReference type="NCBI Taxonomy" id="39962"/>
    <lineage>
        <taxon>Bacteria</taxon>
        <taxon>Pseudomonadati</taxon>
        <taxon>Pseudomonadota</taxon>
        <taxon>Gammaproteobacteria</taxon>
        <taxon>Legionellales</taxon>
        <taxon>Legionellaceae</taxon>
        <taxon>Legionella</taxon>
    </lineage>
</organism>
<evidence type="ECO:0000313" key="7">
    <source>
        <dbReference type="Proteomes" id="UP000054985"/>
    </source>
</evidence>
<dbReference type="OrthoDB" id="5654162at2"/>
<feature type="region of interest" description="Disordered" evidence="3">
    <location>
        <begin position="1041"/>
        <end position="1073"/>
    </location>
</feature>
<dbReference type="GO" id="GO:0004810">
    <property type="term" value="F:CCA tRNA nucleotidyltransferase activity"/>
    <property type="evidence" value="ECO:0007669"/>
    <property type="project" value="UniProtKB-EC"/>
</dbReference>
<evidence type="ECO:0000256" key="3">
    <source>
        <dbReference type="SAM" id="MobiDB-lite"/>
    </source>
</evidence>
<protein>
    <submittedName>
        <fullName evidence="6">Poly(A) polymerase</fullName>
        <ecNumber evidence="6">2.7.7.19</ecNumber>
        <ecNumber evidence="6">2.7.7.72</ecNumber>
    </submittedName>
</protein>
<dbReference type="InterPro" id="IPR043519">
    <property type="entry name" value="NT_sf"/>
</dbReference>
<dbReference type="GO" id="GO:0006396">
    <property type="term" value="P:RNA processing"/>
    <property type="evidence" value="ECO:0007669"/>
    <property type="project" value="InterPro"/>
</dbReference>
<dbReference type="Proteomes" id="UP000054985">
    <property type="component" value="Unassembled WGS sequence"/>
</dbReference>